<feature type="domain" description="Deacetylase PdaC" evidence="2">
    <location>
        <begin position="67"/>
        <end position="124"/>
    </location>
</feature>
<evidence type="ECO:0000259" key="2">
    <source>
        <dbReference type="Pfam" id="PF13739"/>
    </source>
</evidence>
<feature type="chain" id="PRO_5037642278" description="Deacetylase PdaC domain-containing protein" evidence="1">
    <location>
        <begin position="20"/>
        <end position="247"/>
    </location>
</feature>
<dbReference type="RefSeq" id="WP_188763293.1">
    <property type="nucleotide sequence ID" value="NZ_BMJM01000009.1"/>
</dbReference>
<protein>
    <recommendedName>
        <fullName evidence="2">Deacetylase PdaC domain-containing protein</fullName>
    </recommendedName>
</protein>
<reference evidence="3" key="2">
    <citation type="submission" date="2020-09" db="EMBL/GenBank/DDBJ databases">
        <authorList>
            <person name="Sun Q."/>
            <person name="Zhou Y."/>
        </authorList>
    </citation>
    <scope>NUCLEOTIDE SEQUENCE</scope>
    <source>
        <strain evidence="3">CGMCC 1.15519</strain>
    </source>
</reference>
<proteinExistence type="predicted"/>
<dbReference type="InterPro" id="IPR025303">
    <property type="entry name" value="PdaC"/>
</dbReference>
<evidence type="ECO:0000313" key="3">
    <source>
        <dbReference type="EMBL" id="GGE17460.1"/>
    </source>
</evidence>
<dbReference type="EMBL" id="BMJM01000009">
    <property type="protein sequence ID" value="GGE17460.1"/>
    <property type="molecule type" value="Genomic_DNA"/>
</dbReference>
<comment type="caution">
    <text evidence="3">The sequence shown here is derived from an EMBL/GenBank/DDBJ whole genome shotgun (WGS) entry which is preliminary data.</text>
</comment>
<evidence type="ECO:0000313" key="4">
    <source>
        <dbReference type="Proteomes" id="UP000635071"/>
    </source>
</evidence>
<accession>A0A917E9R6</accession>
<dbReference type="AlphaFoldDB" id="A0A917E9R6"/>
<reference evidence="3" key="1">
    <citation type="journal article" date="2014" name="Int. J. Syst. Evol. Microbiol.">
        <title>Complete genome sequence of Corynebacterium casei LMG S-19264T (=DSM 44701T), isolated from a smear-ripened cheese.</title>
        <authorList>
            <consortium name="US DOE Joint Genome Institute (JGI-PGF)"/>
            <person name="Walter F."/>
            <person name="Albersmeier A."/>
            <person name="Kalinowski J."/>
            <person name="Ruckert C."/>
        </authorList>
    </citation>
    <scope>NUCLEOTIDE SEQUENCE</scope>
    <source>
        <strain evidence="3">CGMCC 1.15519</strain>
    </source>
</reference>
<dbReference type="Proteomes" id="UP000635071">
    <property type="component" value="Unassembled WGS sequence"/>
</dbReference>
<keyword evidence="1" id="KW-0732">Signal</keyword>
<keyword evidence="4" id="KW-1185">Reference proteome</keyword>
<dbReference type="Pfam" id="PF13739">
    <property type="entry name" value="PdaC"/>
    <property type="match status" value="1"/>
</dbReference>
<gene>
    <name evidence="3" type="ORF">GCM10011529_24960</name>
</gene>
<sequence>MRGVLAAALLLAGSSALSARVPAPVPASDLMIRQASPGIEWRWRMAPETATQQALLRSMRTEALGEAAKARRAAAKDLASAQAAGFPFRPYETINDWTLAADTPRLLSLALETWSHTGGAHGNTGFAVRIWDKTARRSIGIDALFTDWPRARKLIEPQYCRMLAEEQRRRRGEPTGGAFDACPSLAEQPILPWAGLGQVASQYRVLLGPYVAGPYSEGSYLVTVPWPDGIETLVKPEYRADLFGPAR</sequence>
<feature type="signal peptide" evidence="1">
    <location>
        <begin position="1"/>
        <end position="19"/>
    </location>
</feature>
<organism evidence="3 4">
    <name type="scientific">Sandarakinorhabdus glacialis</name>
    <dbReference type="NCBI Taxonomy" id="1614636"/>
    <lineage>
        <taxon>Bacteria</taxon>
        <taxon>Pseudomonadati</taxon>
        <taxon>Pseudomonadota</taxon>
        <taxon>Alphaproteobacteria</taxon>
        <taxon>Sphingomonadales</taxon>
        <taxon>Sphingosinicellaceae</taxon>
        <taxon>Sandarakinorhabdus</taxon>
    </lineage>
</organism>
<dbReference type="Gene3D" id="3.30.565.40">
    <property type="entry name" value="Fervidobacterium nodosum Rt17-B1 like"/>
    <property type="match status" value="1"/>
</dbReference>
<name>A0A917E9R6_9SPHN</name>
<evidence type="ECO:0000256" key="1">
    <source>
        <dbReference type="SAM" id="SignalP"/>
    </source>
</evidence>